<dbReference type="AlphaFoldDB" id="A0A017SUX2"/>
<gene>
    <name evidence="2" type="ORF">CAP_0861</name>
</gene>
<feature type="compositionally biased region" description="Basic residues" evidence="1">
    <location>
        <begin position="9"/>
        <end position="24"/>
    </location>
</feature>
<sequence>MIDPGLKTRGSRRRHSPWRARPRAARAATLDTRRPDASWPAGEC</sequence>
<organism evidence="2 3">
    <name type="scientific">Chondromyces apiculatus DSM 436</name>
    <dbReference type="NCBI Taxonomy" id="1192034"/>
    <lineage>
        <taxon>Bacteria</taxon>
        <taxon>Pseudomonadati</taxon>
        <taxon>Myxococcota</taxon>
        <taxon>Polyangia</taxon>
        <taxon>Polyangiales</taxon>
        <taxon>Polyangiaceae</taxon>
        <taxon>Chondromyces</taxon>
    </lineage>
</organism>
<comment type="caution">
    <text evidence="2">The sequence shown here is derived from an EMBL/GenBank/DDBJ whole genome shotgun (WGS) entry which is preliminary data.</text>
</comment>
<evidence type="ECO:0000256" key="1">
    <source>
        <dbReference type="SAM" id="MobiDB-lite"/>
    </source>
</evidence>
<reference evidence="2 3" key="1">
    <citation type="submission" date="2013-05" db="EMBL/GenBank/DDBJ databases">
        <title>Genome assembly of Chondromyces apiculatus DSM 436.</title>
        <authorList>
            <person name="Sharma G."/>
            <person name="Khatri I."/>
            <person name="Kaur C."/>
            <person name="Mayilraj S."/>
            <person name="Subramanian S."/>
        </authorList>
    </citation>
    <scope>NUCLEOTIDE SEQUENCE [LARGE SCALE GENOMIC DNA]</scope>
    <source>
        <strain evidence="2 3">DSM 436</strain>
    </source>
</reference>
<dbReference type="STRING" id="1192034.CAP_0861"/>
<evidence type="ECO:0000313" key="3">
    <source>
        <dbReference type="Proteomes" id="UP000019678"/>
    </source>
</evidence>
<dbReference type="Proteomes" id="UP000019678">
    <property type="component" value="Unassembled WGS sequence"/>
</dbReference>
<dbReference type="EMBL" id="ASRX01000112">
    <property type="protein sequence ID" value="EYF00415.1"/>
    <property type="molecule type" value="Genomic_DNA"/>
</dbReference>
<accession>A0A017SUX2</accession>
<proteinExistence type="predicted"/>
<keyword evidence="3" id="KW-1185">Reference proteome</keyword>
<feature type="region of interest" description="Disordered" evidence="1">
    <location>
        <begin position="1"/>
        <end position="44"/>
    </location>
</feature>
<name>A0A017SUX2_9BACT</name>
<evidence type="ECO:0000313" key="2">
    <source>
        <dbReference type="EMBL" id="EYF00415.1"/>
    </source>
</evidence>
<protein>
    <submittedName>
        <fullName evidence="2">Uncharacterized protein</fullName>
    </submittedName>
</protein>